<keyword evidence="2" id="KW-0815">Transposition</keyword>
<dbReference type="NCBIfam" id="NF040570">
    <property type="entry name" value="guided_TnpB"/>
    <property type="match status" value="1"/>
</dbReference>
<feature type="domain" description="Probable transposase IS891/IS1136/IS1341" evidence="5">
    <location>
        <begin position="2"/>
        <end position="63"/>
    </location>
</feature>
<evidence type="ECO:0000313" key="7">
    <source>
        <dbReference type="Proteomes" id="UP000617979"/>
    </source>
</evidence>
<evidence type="ECO:0000256" key="3">
    <source>
        <dbReference type="ARBA" id="ARBA00023125"/>
    </source>
</evidence>
<comment type="caution">
    <text evidence="6">The sequence shown here is derived from an EMBL/GenBank/DDBJ whole genome shotgun (WGS) entry which is preliminary data.</text>
</comment>
<evidence type="ECO:0000313" key="6">
    <source>
        <dbReference type="EMBL" id="GGA50646.1"/>
    </source>
</evidence>
<dbReference type="InterPro" id="IPR001959">
    <property type="entry name" value="Transposase"/>
</dbReference>
<keyword evidence="4" id="KW-0233">DNA recombination</keyword>
<keyword evidence="7" id="KW-1185">Reference proteome</keyword>
<reference evidence="7" key="1">
    <citation type="journal article" date="2019" name="Int. J. Syst. Evol. Microbiol.">
        <title>The Global Catalogue of Microorganisms (GCM) 10K type strain sequencing project: providing services to taxonomists for standard genome sequencing and annotation.</title>
        <authorList>
            <consortium name="The Broad Institute Genomics Platform"/>
            <consortium name="The Broad Institute Genome Sequencing Center for Infectious Disease"/>
            <person name="Wu L."/>
            <person name="Ma J."/>
        </authorList>
    </citation>
    <scope>NUCLEOTIDE SEQUENCE [LARGE SCALE GENOMIC DNA]</scope>
    <source>
        <strain evidence="7">CGMCC 1.12404</strain>
    </source>
</reference>
<evidence type="ECO:0000256" key="1">
    <source>
        <dbReference type="ARBA" id="ARBA00008761"/>
    </source>
</evidence>
<dbReference type="EMBL" id="BMEX01000009">
    <property type="protein sequence ID" value="GGA50646.1"/>
    <property type="molecule type" value="Genomic_DNA"/>
</dbReference>
<comment type="similarity">
    <text evidence="1">In the C-terminal section; belongs to the transposase 35 family.</text>
</comment>
<dbReference type="InterPro" id="IPR010095">
    <property type="entry name" value="Cas12f1-like_TNB"/>
</dbReference>
<evidence type="ECO:0000259" key="5">
    <source>
        <dbReference type="Pfam" id="PF01385"/>
    </source>
</evidence>
<protein>
    <recommendedName>
        <fullName evidence="5">Probable transposase IS891/IS1136/IS1341 domain-containing protein</fullName>
    </recommendedName>
</protein>
<dbReference type="Pfam" id="PF01385">
    <property type="entry name" value="OrfB_IS605"/>
    <property type="match status" value="1"/>
</dbReference>
<keyword evidence="3" id="KW-0238">DNA-binding</keyword>
<name>A0ABQ1GW61_9BACL</name>
<evidence type="ECO:0000256" key="2">
    <source>
        <dbReference type="ARBA" id="ARBA00022578"/>
    </source>
</evidence>
<evidence type="ECO:0000256" key="4">
    <source>
        <dbReference type="ARBA" id="ARBA00023172"/>
    </source>
</evidence>
<dbReference type="NCBIfam" id="TIGR01766">
    <property type="entry name" value="IS200/IS605 family accessory protein TnpB-like domain"/>
    <property type="match status" value="1"/>
</dbReference>
<dbReference type="Proteomes" id="UP000617979">
    <property type="component" value="Unassembled WGS sequence"/>
</dbReference>
<proteinExistence type="inferred from homology"/>
<accession>A0ABQ1GW61</accession>
<gene>
    <name evidence="6" type="ORF">GCM10007416_24770</name>
</gene>
<sequence>MRILSRRQKGGSNWHKAKVKVAKIHEKIANARHDFLHKLSTKLIRENQVICLEGLPVKYMVKNHKLAKSITDASWSEFAAMLEYKAK</sequence>
<organism evidence="6 7">
    <name type="scientific">Kroppenstedtia guangzhouensis</name>
    <dbReference type="NCBI Taxonomy" id="1274356"/>
    <lineage>
        <taxon>Bacteria</taxon>
        <taxon>Bacillati</taxon>
        <taxon>Bacillota</taxon>
        <taxon>Bacilli</taxon>
        <taxon>Bacillales</taxon>
        <taxon>Thermoactinomycetaceae</taxon>
        <taxon>Kroppenstedtia</taxon>
    </lineage>
</organism>